<gene>
    <name evidence="1" type="ORF">ACH5RR_034618</name>
</gene>
<dbReference type="EMBL" id="JBJUIK010000014">
    <property type="protein sequence ID" value="KAL3504777.1"/>
    <property type="molecule type" value="Genomic_DNA"/>
</dbReference>
<keyword evidence="2" id="KW-1185">Reference proteome</keyword>
<evidence type="ECO:0000313" key="2">
    <source>
        <dbReference type="Proteomes" id="UP001630127"/>
    </source>
</evidence>
<comment type="caution">
    <text evidence="1">The sequence shown here is derived from an EMBL/GenBank/DDBJ whole genome shotgun (WGS) entry which is preliminary data.</text>
</comment>
<proteinExistence type="predicted"/>
<dbReference type="AlphaFoldDB" id="A0ABD2YBF6"/>
<reference evidence="1 2" key="1">
    <citation type="submission" date="2024-11" db="EMBL/GenBank/DDBJ databases">
        <title>A near-complete genome assembly of Cinchona calisaya.</title>
        <authorList>
            <person name="Lian D.C."/>
            <person name="Zhao X.W."/>
            <person name="Wei L."/>
        </authorList>
    </citation>
    <scope>NUCLEOTIDE SEQUENCE [LARGE SCALE GENOMIC DNA]</scope>
    <source>
        <tissue evidence="1">Nenye</tissue>
    </source>
</reference>
<accession>A0ABD2YBF6</accession>
<organism evidence="1 2">
    <name type="scientific">Cinchona calisaya</name>
    <dbReference type="NCBI Taxonomy" id="153742"/>
    <lineage>
        <taxon>Eukaryota</taxon>
        <taxon>Viridiplantae</taxon>
        <taxon>Streptophyta</taxon>
        <taxon>Embryophyta</taxon>
        <taxon>Tracheophyta</taxon>
        <taxon>Spermatophyta</taxon>
        <taxon>Magnoliopsida</taxon>
        <taxon>eudicotyledons</taxon>
        <taxon>Gunneridae</taxon>
        <taxon>Pentapetalae</taxon>
        <taxon>asterids</taxon>
        <taxon>lamiids</taxon>
        <taxon>Gentianales</taxon>
        <taxon>Rubiaceae</taxon>
        <taxon>Cinchonoideae</taxon>
        <taxon>Cinchoneae</taxon>
        <taxon>Cinchona</taxon>
    </lineage>
</organism>
<evidence type="ECO:0000313" key="1">
    <source>
        <dbReference type="EMBL" id="KAL3504777.1"/>
    </source>
</evidence>
<sequence length="99" mass="10955">MENFTWRQAIRITISEIKKHPWFLKNLPIELMEGGSLQGNDINTPSQSIDEVLAILQVARTQEVAKAGLLSLASLDLDDLDDADIEEDIEASGDFVCAI</sequence>
<protein>
    <submittedName>
        <fullName evidence="1">Uncharacterized protein</fullName>
    </submittedName>
</protein>
<dbReference type="Proteomes" id="UP001630127">
    <property type="component" value="Unassembled WGS sequence"/>
</dbReference>
<name>A0ABD2YBF6_9GENT</name>